<keyword evidence="4 10" id="KW-0812">Transmembrane</keyword>
<evidence type="ECO:0000256" key="10">
    <source>
        <dbReference type="PROSITE-ProRule" id="PRU01360"/>
    </source>
</evidence>
<evidence type="ECO:0000256" key="3">
    <source>
        <dbReference type="ARBA" id="ARBA00022452"/>
    </source>
</evidence>
<feature type="chain" id="PRO_5041301787" evidence="12">
    <location>
        <begin position="27"/>
        <end position="793"/>
    </location>
</feature>
<dbReference type="SUPFAM" id="SSF56935">
    <property type="entry name" value="Porins"/>
    <property type="match status" value="1"/>
</dbReference>
<dbReference type="PANTHER" id="PTHR30069:SF29">
    <property type="entry name" value="HEMOGLOBIN AND HEMOGLOBIN-HAPTOGLOBIN-BINDING PROTEIN 1-RELATED"/>
    <property type="match status" value="1"/>
</dbReference>
<feature type="signal peptide" evidence="12">
    <location>
        <begin position="1"/>
        <end position="26"/>
    </location>
</feature>
<evidence type="ECO:0000313" key="16">
    <source>
        <dbReference type="Proteomes" id="UP000698924"/>
    </source>
</evidence>
<evidence type="ECO:0000313" key="15">
    <source>
        <dbReference type="EMBL" id="MBM6856825.1"/>
    </source>
</evidence>
<dbReference type="Gene3D" id="2.40.170.20">
    <property type="entry name" value="TonB-dependent receptor, beta-barrel domain"/>
    <property type="match status" value="1"/>
</dbReference>
<accession>A0AA40ZRX2</accession>
<dbReference type="InterPro" id="IPR036942">
    <property type="entry name" value="Beta-barrel_TonB_sf"/>
</dbReference>
<feature type="domain" description="TonB-dependent receptor-like beta-barrel" evidence="13">
    <location>
        <begin position="368"/>
        <end position="766"/>
    </location>
</feature>
<dbReference type="InterPro" id="IPR039426">
    <property type="entry name" value="TonB-dep_rcpt-like"/>
</dbReference>
<comment type="similarity">
    <text evidence="10 11">Belongs to the TonB-dependent receptor family.</text>
</comment>
<comment type="subcellular location">
    <subcellularLocation>
        <location evidence="1 10">Cell outer membrane</location>
        <topology evidence="1 10">Multi-pass membrane protein</topology>
    </subcellularLocation>
</comment>
<keyword evidence="6 11" id="KW-0798">TonB box</keyword>
<dbReference type="AlphaFoldDB" id="A0AA40ZRX2"/>
<dbReference type="InterPro" id="IPR012910">
    <property type="entry name" value="Plug_dom"/>
</dbReference>
<dbReference type="Pfam" id="PF13715">
    <property type="entry name" value="CarbopepD_reg_2"/>
    <property type="match status" value="1"/>
</dbReference>
<dbReference type="PANTHER" id="PTHR30069">
    <property type="entry name" value="TONB-DEPENDENT OUTER MEMBRANE RECEPTOR"/>
    <property type="match status" value="1"/>
</dbReference>
<dbReference type="InterPro" id="IPR000531">
    <property type="entry name" value="Beta-barrel_TonB"/>
</dbReference>
<keyword evidence="5 12" id="KW-0732">Signal</keyword>
<keyword evidence="2 10" id="KW-0813">Transport</keyword>
<dbReference type="Gene3D" id="2.170.130.10">
    <property type="entry name" value="TonB-dependent receptor, plug domain"/>
    <property type="match status" value="1"/>
</dbReference>
<evidence type="ECO:0000256" key="6">
    <source>
        <dbReference type="ARBA" id="ARBA00023077"/>
    </source>
</evidence>
<evidence type="ECO:0000259" key="13">
    <source>
        <dbReference type="Pfam" id="PF00593"/>
    </source>
</evidence>
<evidence type="ECO:0000256" key="5">
    <source>
        <dbReference type="ARBA" id="ARBA00022729"/>
    </source>
</evidence>
<dbReference type="GO" id="GO:0044718">
    <property type="term" value="P:siderophore transmembrane transport"/>
    <property type="evidence" value="ECO:0007669"/>
    <property type="project" value="TreeGrafter"/>
</dbReference>
<evidence type="ECO:0000256" key="11">
    <source>
        <dbReference type="RuleBase" id="RU003357"/>
    </source>
</evidence>
<dbReference type="SUPFAM" id="SSF49464">
    <property type="entry name" value="Carboxypeptidase regulatory domain-like"/>
    <property type="match status" value="1"/>
</dbReference>
<dbReference type="InterPro" id="IPR008969">
    <property type="entry name" value="CarboxyPept-like_regulatory"/>
</dbReference>
<sequence>MGKTNIRSCLLLVGILLCLAAGSLEAVGQVKVRLSGKVTDREGHPVEQATIAIENSSTGCYSHTDGRYELMVTPGRHVVVVSFVGYETLKMPLRIDGPTTQDFRLKESNVGLGTVEVYGKSQTQKLKEGVFAVNALDVKALASSLNDLNSLMDRTTGVKVREEGGVGSDFDLSINGLSGNSVRYFLDGMPLDSKGSGMSLANLPVGIIDRIEVYKGVVPAHLGTDALGGAINIVTKQEKKNYLDASYGIGSFHTHKADLNAQWVERRTGLIVRPTVGINYSKNDYRMKDVEVWDEEADAYFYADRKRFHDDYFSLLGQLEIGFADKWWADAFFVSGSYSKTDKELQTGSVQTVVYGMAERQTDAWNVAARYRKRDFLVEGLQLNASLSHTWDHSLTVDTAYRKYDWNGGYIVSSRNEITGNKRSMRHYKRPMTLVHANADYALNAHHGFNLDYSMNRTGNDRYDDLDTDFEPSNDILTKHITGLSYYQSFFDDRWNNTFFVKDYVNHANIRQTDSGATTGSNNVRGSITRNYWGYGIGTRFTLAAPFAVKASFEHSVRLPIARELLGNGTTVYANVALEPESSDNVNLGFFGTWRPAAGHTLYYEANGFLRNVDNFIQVQVIEKEGMMQYQNVPAVHIKGMEGEVRYDWQNRLQLSGNLSFQDARDQQQYKTDGKPSATYNNRLPNRPWLFGGAEASYTFHNVGLPDSRLRLNCNYQWVHWYFLTWEAYGSYENKSRIPTQHICNAGLSYSWKNDTYSLSLECSNLLDETAYDNYKLQKPGRAFFAKFRLFIN</sequence>
<evidence type="ECO:0000256" key="7">
    <source>
        <dbReference type="ARBA" id="ARBA00023136"/>
    </source>
</evidence>
<protein>
    <submittedName>
        <fullName evidence="15">TonB-dependent receptor</fullName>
    </submittedName>
</protein>
<gene>
    <name evidence="15" type="ORF">H6D15_04290</name>
</gene>
<evidence type="ECO:0000256" key="2">
    <source>
        <dbReference type="ARBA" id="ARBA00022448"/>
    </source>
</evidence>
<comment type="caution">
    <text evidence="15">The sequence shown here is derived from an EMBL/GenBank/DDBJ whole genome shotgun (WGS) entry which is preliminary data.</text>
</comment>
<dbReference type="InterPro" id="IPR037066">
    <property type="entry name" value="Plug_dom_sf"/>
</dbReference>
<evidence type="ECO:0000256" key="8">
    <source>
        <dbReference type="ARBA" id="ARBA00023170"/>
    </source>
</evidence>
<keyword evidence="9 10" id="KW-0998">Cell outer membrane</keyword>
<dbReference type="EMBL" id="JACJMO010000003">
    <property type="protein sequence ID" value="MBM6856825.1"/>
    <property type="molecule type" value="Genomic_DNA"/>
</dbReference>
<name>A0AA40ZRX2_9BACT</name>
<dbReference type="Gene3D" id="2.60.40.1120">
    <property type="entry name" value="Carboxypeptidase-like, regulatory domain"/>
    <property type="match status" value="1"/>
</dbReference>
<dbReference type="PROSITE" id="PS52016">
    <property type="entry name" value="TONB_DEPENDENT_REC_3"/>
    <property type="match status" value="1"/>
</dbReference>
<keyword evidence="3 10" id="KW-1134">Transmembrane beta strand</keyword>
<evidence type="ECO:0000256" key="1">
    <source>
        <dbReference type="ARBA" id="ARBA00004571"/>
    </source>
</evidence>
<keyword evidence="16" id="KW-1185">Reference proteome</keyword>
<reference evidence="15 16" key="1">
    <citation type="journal article" date="2021" name="Sci. Rep.">
        <title>The distribution of antibiotic resistance genes in chicken gut microbiota commensals.</title>
        <authorList>
            <person name="Juricova H."/>
            <person name="Matiasovicova J."/>
            <person name="Kubasova T."/>
            <person name="Cejkova D."/>
            <person name="Rychlik I."/>
        </authorList>
    </citation>
    <scope>NUCLEOTIDE SEQUENCE [LARGE SCALE GENOMIC DNA]</scope>
    <source>
        <strain evidence="15 16">An421</strain>
    </source>
</reference>
<keyword evidence="7 10" id="KW-0472">Membrane</keyword>
<evidence type="ECO:0000259" key="14">
    <source>
        <dbReference type="Pfam" id="PF07715"/>
    </source>
</evidence>
<evidence type="ECO:0000256" key="4">
    <source>
        <dbReference type="ARBA" id="ARBA00022692"/>
    </source>
</evidence>
<organism evidence="15 16">
    <name type="scientific">Caecibacteroides pullorum</name>
    <dbReference type="NCBI Taxonomy" id="2725562"/>
    <lineage>
        <taxon>Bacteria</taxon>
        <taxon>Pseudomonadati</taxon>
        <taxon>Bacteroidota</taxon>
        <taxon>Bacteroidia</taxon>
        <taxon>Bacteroidales</taxon>
        <taxon>Bacteroidaceae</taxon>
        <taxon>Caecibacteroides</taxon>
    </lineage>
</organism>
<evidence type="ECO:0000256" key="9">
    <source>
        <dbReference type="ARBA" id="ARBA00023237"/>
    </source>
</evidence>
<dbReference type="Proteomes" id="UP000698924">
    <property type="component" value="Unassembled WGS sequence"/>
</dbReference>
<dbReference type="Pfam" id="PF07715">
    <property type="entry name" value="Plug"/>
    <property type="match status" value="1"/>
</dbReference>
<dbReference type="GO" id="GO:0009279">
    <property type="term" value="C:cell outer membrane"/>
    <property type="evidence" value="ECO:0007669"/>
    <property type="project" value="UniProtKB-SubCell"/>
</dbReference>
<feature type="domain" description="TonB-dependent receptor plug" evidence="14">
    <location>
        <begin position="132"/>
        <end position="230"/>
    </location>
</feature>
<proteinExistence type="inferred from homology"/>
<keyword evidence="8 15" id="KW-0675">Receptor</keyword>
<evidence type="ECO:0000256" key="12">
    <source>
        <dbReference type="SAM" id="SignalP"/>
    </source>
</evidence>
<dbReference type="GO" id="GO:0015344">
    <property type="term" value="F:siderophore uptake transmembrane transporter activity"/>
    <property type="evidence" value="ECO:0007669"/>
    <property type="project" value="TreeGrafter"/>
</dbReference>
<dbReference type="Pfam" id="PF00593">
    <property type="entry name" value="TonB_dep_Rec_b-barrel"/>
    <property type="match status" value="1"/>
</dbReference>